<dbReference type="Gene3D" id="1.10.472.150">
    <property type="entry name" value="Glucose-regulated metallo-peptidase M90, N-terminal domain"/>
    <property type="match status" value="1"/>
</dbReference>
<comment type="caution">
    <text evidence="1">The sequence shown here is derived from an EMBL/GenBank/DDBJ whole genome shotgun (WGS) entry which is preliminary data.</text>
</comment>
<name>A0ABW2QM70_9BURK</name>
<organism evidence="1 2">
    <name type="scientific">Hydrogenophaga atypica</name>
    <dbReference type="NCBI Taxonomy" id="249409"/>
    <lineage>
        <taxon>Bacteria</taxon>
        <taxon>Pseudomonadati</taxon>
        <taxon>Pseudomonadota</taxon>
        <taxon>Betaproteobacteria</taxon>
        <taxon>Burkholderiales</taxon>
        <taxon>Comamonadaceae</taxon>
        <taxon>Hydrogenophaga</taxon>
    </lineage>
</organism>
<keyword evidence="2" id="KW-1185">Reference proteome</keyword>
<dbReference type="EMBL" id="JBHTCA010000016">
    <property type="protein sequence ID" value="MFC7410529.1"/>
    <property type="molecule type" value="Genomic_DNA"/>
</dbReference>
<evidence type="ECO:0000313" key="1">
    <source>
        <dbReference type="EMBL" id="MFC7410529.1"/>
    </source>
</evidence>
<dbReference type="PANTHER" id="PTHR30164">
    <property type="entry name" value="MTFA PEPTIDASE"/>
    <property type="match status" value="1"/>
</dbReference>
<evidence type="ECO:0000313" key="2">
    <source>
        <dbReference type="Proteomes" id="UP001596501"/>
    </source>
</evidence>
<protein>
    <submittedName>
        <fullName evidence="1">Zinc-dependent peptidase</fullName>
    </submittedName>
</protein>
<dbReference type="RefSeq" id="WP_382225738.1">
    <property type="nucleotide sequence ID" value="NZ_JBHTCA010000016.1"/>
</dbReference>
<dbReference type="InterPro" id="IPR024079">
    <property type="entry name" value="MetalloPept_cat_dom_sf"/>
</dbReference>
<dbReference type="CDD" id="cd20169">
    <property type="entry name" value="Peptidase_M90_mtfA"/>
    <property type="match status" value="1"/>
</dbReference>
<dbReference type="Gene3D" id="3.40.390.10">
    <property type="entry name" value="Collagenase (Catalytic Domain)"/>
    <property type="match status" value="1"/>
</dbReference>
<gene>
    <name evidence="1" type="ORF">ACFQPB_16820</name>
</gene>
<dbReference type="InterPro" id="IPR042252">
    <property type="entry name" value="MtfA_N"/>
</dbReference>
<dbReference type="Proteomes" id="UP001596501">
    <property type="component" value="Unassembled WGS sequence"/>
</dbReference>
<dbReference type="PANTHER" id="PTHR30164:SF2">
    <property type="entry name" value="PROTEIN MTFA"/>
    <property type="match status" value="1"/>
</dbReference>
<accession>A0ABW2QM70</accession>
<sequence length="290" mass="32551">MTLNLSRLWRRARQQLPMLRRQAEAIPDGLWLHTLVRYPFLAALPLPVQQRLRSLSAQFLTDKEFHGAHGLHITDEIALAIAAQACLPLVYLPGQGRWRDDALGWYDDFVTIVVHPAEAVAQREVTDGAGVVHRYQETLLGEAMERGPVMLSWQHVAQAGDTTDRGHNLVIHEFAHKFDMRGKAPGQGADGCPVLPKGFLGLRTAAEARRHWRTVLGHEYAAFNEKVVMAQRFGEAPPWLDAYGAHSPAEFFAVACEAYWVSRERFGQAFPELLRLFDGFFVPSSPIKPS</sequence>
<dbReference type="Pfam" id="PF06167">
    <property type="entry name" value="Peptidase_M90"/>
    <property type="match status" value="1"/>
</dbReference>
<dbReference type="SUPFAM" id="SSF55486">
    <property type="entry name" value="Metalloproteases ('zincins'), catalytic domain"/>
    <property type="match status" value="1"/>
</dbReference>
<reference evidence="2" key="1">
    <citation type="journal article" date="2019" name="Int. J. Syst. Evol. Microbiol.">
        <title>The Global Catalogue of Microorganisms (GCM) 10K type strain sequencing project: providing services to taxonomists for standard genome sequencing and annotation.</title>
        <authorList>
            <consortium name="The Broad Institute Genomics Platform"/>
            <consortium name="The Broad Institute Genome Sequencing Center for Infectious Disease"/>
            <person name="Wu L."/>
            <person name="Ma J."/>
        </authorList>
    </citation>
    <scope>NUCLEOTIDE SEQUENCE [LARGE SCALE GENOMIC DNA]</scope>
    <source>
        <strain evidence="2">CGMCC 1.12371</strain>
    </source>
</reference>
<dbReference type="InterPro" id="IPR010384">
    <property type="entry name" value="MtfA_fam"/>
</dbReference>
<proteinExistence type="predicted"/>